<proteinExistence type="predicted"/>
<organism evidence="1 2">
    <name type="scientific">Hymenochirus boettgeri</name>
    <name type="common">Congo dwarf clawed frog</name>
    <dbReference type="NCBI Taxonomy" id="247094"/>
    <lineage>
        <taxon>Eukaryota</taxon>
        <taxon>Metazoa</taxon>
        <taxon>Chordata</taxon>
        <taxon>Craniata</taxon>
        <taxon>Vertebrata</taxon>
        <taxon>Euteleostomi</taxon>
        <taxon>Amphibia</taxon>
        <taxon>Batrachia</taxon>
        <taxon>Anura</taxon>
        <taxon>Pipoidea</taxon>
        <taxon>Pipidae</taxon>
        <taxon>Pipinae</taxon>
        <taxon>Hymenochirus</taxon>
    </lineage>
</organism>
<dbReference type="EMBL" id="JAACNH010000002">
    <property type="protein sequence ID" value="KAG8452094.1"/>
    <property type="molecule type" value="Genomic_DNA"/>
</dbReference>
<reference evidence="1" key="1">
    <citation type="thesis" date="2020" institute="ProQuest LLC" country="789 East Eisenhower Parkway, Ann Arbor, MI, USA">
        <title>Comparative Genomics and Chromosome Evolution.</title>
        <authorList>
            <person name="Mudd A.B."/>
        </authorList>
    </citation>
    <scope>NUCLEOTIDE SEQUENCE</scope>
    <source>
        <strain evidence="1">Female2</strain>
        <tissue evidence="1">Blood</tissue>
    </source>
</reference>
<sequence length="62" mass="6798">MVKASSQLLKGGAEHSRHVISHMKEFSCSTTPGRDSCGVSGCFSVYKAGCIYVIKRKQDAYR</sequence>
<protein>
    <submittedName>
        <fullName evidence="1">Uncharacterized protein</fullName>
    </submittedName>
</protein>
<evidence type="ECO:0000313" key="1">
    <source>
        <dbReference type="EMBL" id="KAG8452094.1"/>
    </source>
</evidence>
<dbReference type="Proteomes" id="UP000812440">
    <property type="component" value="Chromosome 2"/>
</dbReference>
<comment type="caution">
    <text evidence="1">The sequence shown here is derived from an EMBL/GenBank/DDBJ whole genome shotgun (WGS) entry which is preliminary data.</text>
</comment>
<dbReference type="AlphaFoldDB" id="A0A8T2K8C2"/>
<evidence type="ECO:0000313" key="2">
    <source>
        <dbReference type="Proteomes" id="UP000812440"/>
    </source>
</evidence>
<keyword evidence="2" id="KW-1185">Reference proteome</keyword>
<name>A0A8T2K8C2_9PIPI</name>
<accession>A0A8T2K8C2</accession>
<gene>
    <name evidence="1" type="ORF">GDO86_004039</name>
</gene>